<proteinExistence type="inferred from homology"/>
<evidence type="ECO:0000256" key="3">
    <source>
        <dbReference type="ARBA" id="ARBA00022490"/>
    </source>
</evidence>
<feature type="domain" description="Ribosome recycling factor" evidence="7">
    <location>
        <begin position="8"/>
        <end position="170"/>
    </location>
</feature>
<dbReference type="Pfam" id="PF01765">
    <property type="entry name" value="RRF"/>
    <property type="match status" value="1"/>
</dbReference>
<gene>
    <name evidence="6" type="primary">frr</name>
    <name evidence="8" type="ORF">JCM15548_11572</name>
</gene>
<dbReference type="AlphaFoldDB" id="A0A0E9LUZ4"/>
<keyword evidence="3 6" id="KW-0963">Cytoplasm</keyword>
<dbReference type="PANTHER" id="PTHR20982:SF3">
    <property type="entry name" value="MITOCHONDRIAL RIBOSOME RECYCLING FACTOR PSEUDO 1"/>
    <property type="match status" value="1"/>
</dbReference>
<dbReference type="NCBIfam" id="TIGR00496">
    <property type="entry name" value="frr"/>
    <property type="match status" value="1"/>
</dbReference>
<dbReference type="STRING" id="1236989.JCM15548_11572"/>
<dbReference type="GO" id="GO:0043023">
    <property type="term" value="F:ribosomal large subunit binding"/>
    <property type="evidence" value="ECO:0007669"/>
    <property type="project" value="TreeGrafter"/>
</dbReference>
<dbReference type="Gene3D" id="3.30.1360.40">
    <property type="match status" value="1"/>
</dbReference>
<dbReference type="FunFam" id="3.30.1360.40:FF:000001">
    <property type="entry name" value="Ribosome-recycling factor"/>
    <property type="match status" value="1"/>
</dbReference>
<dbReference type="FunFam" id="1.10.132.20:FF:000001">
    <property type="entry name" value="Ribosome-recycling factor"/>
    <property type="match status" value="1"/>
</dbReference>
<name>A0A0E9LUZ4_9BACT</name>
<keyword evidence="9" id="KW-1185">Reference proteome</keyword>
<dbReference type="EMBL" id="BAZW01000008">
    <property type="protein sequence ID" value="GAO29392.1"/>
    <property type="molecule type" value="Genomic_DNA"/>
</dbReference>
<dbReference type="Proteomes" id="UP000032900">
    <property type="component" value="Unassembled WGS sequence"/>
</dbReference>
<comment type="caution">
    <text evidence="8">The sequence shown here is derived from an EMBL/GenBank/DDBJ whole genome shotgun (WGS) entry which is preliminary data.</text>
</comment>
<comment type="subcellular location">
    <subcellularLocation>
        <location evidence="1 6">Cytoplasm</location>
    </subcellularLocation>
</comment>
<dbReference type="CDD" id="cd00520">
    <property type="entry name" value="RRF"/>
    <property type="match status" value="1"/>
</dbReference>
<organism evidence="8 9">
    <name type="scientific">Geofilum rubicundum JCM 15548</name>
    <dbReference type="NCBI Taxonomy" id="1236989"/>
    <lineage>
        <taxon>Bacteria</taxon>
        <taxon>Pseudomonadati</taxon>
        <taxon>Bacteroidota</taxon>
        <taxon>Bacteroidia</taxon>
        <taxon>Marinilabiliales</taxon>
        <taxon>Marinilabiliaceae</taxon>
        <taxon>Geofilum</taxon>
    </lineage>
</organism>
<evidence type="ECO:0000313" key="9">
    <source>
        <dbReference type="Proteomes" id="UP000032900"/>
    </source>
</evidence>
<evidence type="ECO:0000259" key="7">
    <source>
        <dbReference type="Pfam" id="PF01765"/>
    </source>
</evidence>
<dbReference type="InterPro" id="IPR002661">
    <property type="entry name" value="Ribosome_recyc_fac"/>
</dbReference>
<sequence>MDKAIEHLDKEMSKVRAGKANPKMLDGILVDYYGTMTPLAQVANINTPDPRTIAIQPWEKNLITAIEKAIMAANLGMNPDNNGDLVRINVPPLTEERRKDLVKMVKKLSEESRIGVRNARRDAIDEFKKLKKDGLPEDMEKDAADQAQKLTDQYMRKIDDLLEKKEKDIMTV</sequence>
<dbReference type="SUPFAM" id="SSF55194">
    <property type="entry name" value="Ribosome recycling factor, RRF"/>
    <property type="match status" value="1"/>
</dbReference>
<evidence type="ECO:0000313" key="8">
    <source>
        <dbReference type="EMBL" id="GAO29392.1"/>
    </source>
</evidence>
<evidence type="ECO:0000256" key="6">
    <source>
        <dbReference type="HAMAP-Rule" id="MF_00040"/>
    </source>
</evidence>
<accession>A0A0E9LUZ4</accession>
<keyword evidence="4 6" id="KW-0648">Protein biosynthesis</keyword>
<comment type="similarity">
    <text evidence="2 6">Belongs to the RRF family.</text>
</comment>
<dbReference type="GO" id="GO:0006415">
    <property type="term" value="P:translational termination"/>
    <property type="evidence" value="ECO:0007669"/>
    <property type="project" value="UniProtKB-UniRule"/>
</dbReference>
<evidence type="ECO:0000256" key="5">
    <source>
        <dbReference type="ARBA" id="ARBA00025050"/>
    </source>
</evidence>
<dbReference type="InterPro" id="IPR036191">
    <property type="entry name" value="RRF_sf"/>
</dbReference>
<evidence type="ECO:0000256" key="2">
    <source>
        <dbReference type="ARBA" id="ARBA00005912"/>
    </source>
</evidence>
<dbReference type="HAMAP" id="MF_00040">
    <property type="entry name" value="RRF"/>
    <property type="match status" value="1"/>
</dbReference>
<evidence type="ECO:0000256" key="1">
    <source>
        <dbReference type="ARBA" id="ARBA00004496"/>
    </source>
</evidence>
<dbReference type="InterPro" id="IPR023584">
    <property type="entry name" value="Ribosome_recyc_fac_dom"/>
</dbReference>
<protein>
    <recommendedName>
        <fullName evidence="6">Ribosome-recycling factor</fullName>
        <shortName evidence="6">RRF</shortName>
    </recommendedName>
    <alternativeName>
        <fullName evidence="6">Ribosome-releasing factor</fullName>
    </alternativeName>
</protein>
<dbReference type="Gene3D" id="1.10.132.20">
    <property type="entry name" value="Ribosome-recycling factor"/>
    <property type="match status" value="1"/>
</dbReference>
<reference evidence="8 9" key="1">
    <citation type="journal article" date="2015" name="Microbes Environ.">
        <title>Distribution and evolution of nitrogen fixation genes in the phylum bacteroidetes.</title>
        <authorList>
            <person name="Inoue J."/>
            <person name="Oshima K."/>
            <person name="Suda W."/>
            <person name="Sakamoto M."/>
            <person name="Iino T."/>
            <person name="Noda S."/>
            <person name="Hongoh Y."/>
            <person name="Hattori M."/>
            <person name="Ohkuma M."/>
        </authorList>
    </citation>
    <scope>NUCLEOTIDE SEQUENCE [LARGE SCALE GENOMIC DNA]</scope>
    <source>
        <strain evidence="8">JCM 15548</strain>
    </source>
</reference>
<dbReference type="PANTHER" id="PTHR20982">
    <property type="entry name" value="RIBOSOME RECYCLING FACTOR"/>
    <property type="match status" value="1"/>
</dbReference>
<comment type="function">
    <text evidence="5 6">Responsible for the release of ribosomes from messenger RNA at the termination of protein biosynthesis. May increase the efficiency of translation by recycling ribosomes from one round of translation to another.</text>
</comment>
<evidence type="ECO:0000256" key="4">
    <source>
        <dbReference type="ARBA" id="ARBA00022917"/>
    </source>
</evidence>
<dbReference type="GO" id="GO:0005737">
    <property type="term" value="C:cytoplasm"/>
    <property type="evidence" value="ECO:0007669"/>
    <property type="project" value="UniProtKB-SubCell"/>
</dbReference>